<gene>
    <name evidence="13" type="ORF">OPV22_028371</name>
</gene>
<dbReference type="AlphaFoldDB" id="A0AAV8QAE0"/>
<dbReference type="PANTHER" id="PTHR11712:SF297">
    <property type="entry name" value="3-OXOACYL-[ACYL-CARRIER-PROTEIN] SYNTHASE, MITOCHONDRIAL"/>
    <property type="match status" value="1"/>
</dbReference>
<name>A0AAV8QAE0_ENSVE</name>
<evidence type="ECO:0000256" key="2">
    <source>
        <dbReference type="ARBA" id="ARBA00008467"/>
    </source>
</evidence>
<comment type="pathway">
    <text evidence="1">Lipid metabolism; fatty acid biosynthesis.</text>
</comment>
<evidence type="ECO:0000256" key="7">
    <source>
        <dbReference type="ARBA" id="ARBA00023160"/>
    </source>
</evidence>
<protein>
    <recommendedName>
        <fullName evidence="9">3-oxoacyl-[acyl-carrier-protein] synthase</fullName>
    </recommendedName>
</protein>
<sequence length="466" mass="49618">MEALRRITRRPIRHRFLSSQAFDPPPAAPRRRVVVTGLGMVTPLGCGVGETWRRLVDERCGVRALTPADLRMDGFDEATVMHTYDQLTSKVAAIVPCGNGEGKFDEEQWLQSKDHRSTSRFIAYALCSTDEALRDANWLPTEPEMKERTGVSIGGGIGSISDILDAAQLICDKRLRRLSPFFIPRILINMASGHVSMKYGFQGPNHAAVTACATGAHSIGDATRMIQFGDADVMVAGGAESSIDALSIAGFCRSRALATKHNLLPQVSSRPFDCDRDGFVIGEGSGIMVLEELNHAKERGAKIYAEVRGYGMSGDAYHITQPHVDGKGAILAMTRALEQSGLRPNQVDYINAHATSTPLGDAVEANAIKSVFSGHATSGALALSSTKGATGHLLGAAGSVEAIFSVLAICHGIAPPTINLLNPDPVFHDGYMPLSTSKKMQISAALSNSFGFGGTNAALLFACPPT</sequence>
<dbReference type="GO" id="GO:0004315">
    <property type="term" value="F:3-oxoacyl-[acyl-carrier-protein] synthase activity"/>
    <property type="evidence" value="ECO:0007669"/>
    <property type="project" value="InterPro"/>
</dbReference>
<dbReference type="GO" id="GO:0005739">
    <property type="term" value="C:mitochondrion"/>
    <property type="evidence" value="ECO:0007669"/>
    <property type="project" value="TreeGrafter"/>
</dbReference>
<dbReference type="NCBIfam" id="TIGR03150">
    <property type="entry name" value="fabF"/>
    <property type="match status" value="1"/>
</dbReference>
<dbReference type="NCBIfam" id="NF005589">
    <property type="entry name" value="PRK07314.1"/>
    <property type="match status" value="1"/>
</dbReference>
<evidence type="ECO:0000313" key="14">
    <source>
        <dbReference type="Proteomes" id="UP001222027"/>
    </source>
</evidence>
<dbReference type="CDD" id="cd00834">
    <property type="entry name" value="KAS_I_II"/>
    <property type="match status" value="1"/>
</dbReference>
<dbReference type="InterPro" id="IPR014030">
    <property type="entry name" value="Ketoacyl_synth_N"/>
</dbReference>
<keyword evidence="7 9" id="KW-0275">Fatty acid biosynthesis</keyword>
<keyword evidence="5" id="KW-0276">Fatty acid metabolism</keyword>
<dbReference type="Gene3D" id="3.40.47.10">
    <property type="match status" value="2"/>
</dbReference>
<evidence type="ECO:0000313" key="13">
    <source>
        <dbReference type="EMBL" id="KAJ8465819.1"/>
    </source>
</evidence>
<dbReference type="FunFam" id="3.40.47.10:FF:000015">
    <property type="entry name" value="3-oxoacyl-[acyl-carrier-protein] synthase, mitochondrial"/>
    <property type="match status" value="1"/>
</dbReference>
<feature type="domain" description="Ketosynthase family 3 (KS3)" evidence="12">
    <location>
        <begin position="30"/>
        <end position="463"/>
    </location>
</feature>
<keyword evidence="4 9" id="KW-0808">Transferase</keyword>
<reference evidence="13 14" key="1">
    <citation type="submission" date="2022-12" db="EMBL/GenBank/DDBJ databases">
        <title>Chromosome-scale assembly of the Ensete ventricosum genome.</title>
        <authorList>
            <person name="Dussert Y."/>
            <person name="Stocks J."/>
            <person name="Wendawek A."/>
            <person name="Woldeyes F."/>
            <person name="Nichols R.A."/>
            <person name="Borrell J.S."/>
        </authorList>
    </citation>
    <scope>NUCLEOTIDE SEQUENCE [LARGE SCALE GENOMIC DNA]</scope>
    <source>
        <strain evidence="14">cv. Maze</strain>
        <tissue evidence="13">Seeds</tissue>
    </source>
</reference>
<dbReference type="InterPro" id="IPR018201">
    <property type="entry name" value="Ketoacyl_synth_AS"/>
</dbReference>
<dbReference type="InterPro" id="IPR020841">
    <property type="entry name" value="PKS_Beta-ketoAc_synthase_dom"/>
</dbReference>
<dbReference type="PANTHER" id="PTHR11712">
    <property type="entry name" value="POLYKETIDE SYNTHASE-RELATED"/>
    <property type="match status" value="1"/>
</dbReference>
<evidence type="ECO:0000256" key="5">
    <source>
        <dbReference type="ARBA" id="ARBA00022832"/>
    </source>
</evidence>
<comment type="similarity">
    <text evidence="2 9 11">Belongs to the thiolase-like superfamily. Beta-ketoacyl-ACP synthases family.</text>
</comment>
<dbReference type="InterPro" id="IPR017568">
    <property type="entry name" value="3-oxoacyl-ACP_synth-2"/>
</dbReference>
<evidence type="ECO:0000259" key="12">
    <source>
        <dbReference type="PROSITE" id="PS52004"/>
    </source>
</evidence>
<proteinExistence type="inferred from homology"/>
<dbReference type="PIRSF" id="PIRSF000447">
    <property type="entry name" value="KAS_II"/>
    <property type="match status" value="1"/>
</dbReference>
<keyword evidence="14" id="KW-1185">Reference proteome</keyword>
<evidence type="ECO:0000256" key="6">
    <source>
        <dbReference type="ARBA" id="ARBA00023098"/>
    </source>
</evidence>
<dbReference type="Pfam" id="PF00109">
    <property type="entry name" value="ketoacyl-synt"/>
    <property type="match status" value="1"/>
</dbReference>
<evidence type="ECO:0000256" key="1">
    <source>
        <dbReference type="ARBA" id="ARBA00005194"/>
    </source>
</evidence>
<evidence type="ECO:0000256" key="4">
    <source>
        <dbReference type="ARBA" id="ARBA00022679"/>
    </source>
</evidence>
<dbReference type="Proteomes" id="UP001222027">
    <property type="component" value="Unassembled WGS sequence"/>
</dbReference>
<feature type="active site" description="For beta-ketoacyl synthase activity" evidence="10">
    <location>
        <position position="212"/>
    </location>
</feature>
<evidence type="ECO:0000256" key="8">
    <source>
        <dbReference type="ARBA" id="ARBA00023315"/>
    </source>
</evidence>
<dbReference type="InterPro" id="IPR016039">
    <property type="entry name" value="Thiolase-like"/>
</dbReference>
<dbReference type="FunFam" id="3.40.47.10:FF:000024">
    <property type="entry name" value="3-oxoacyl-[acyl-carrier-protein] synthase, mitochondrial"/>
    <property type="match status" value="1"/>
</dbReference>
<accession>A0AAV8QAE0</accession>
<dbReference type="InterPro" id="IPR014031">
    <property type="entry name" value="Ketoacyl_synth_C"/>
</dbReference>
<comment type="caution">
    <text evidence="13">The sequence shown here is derived from an EMBL/GenBank/DDBJ whole genome shotgun (WGS) entry which is preliminary data.</text>
</comment>
<keyword evidence="6" id="KW-0443">Lipid metabolism</keyword>
<evidence type="ECO:0000256" key="3">
    <source>
        <dbReference type="ARBA" id="ARBA00022516"/>
    </source>
</evidence>
<dbReference type="EMBL" id="JAQQAF010000008">
    <property type="protein sequence ID" value="KAJ8465819.1"/>
    <property type="molecule type" value="Genomic_DNA"/>
</dbReference>
<dbReference type="SUPFAM" id="SSF53901">
    <property type="entry name" value="Thiolase-like"/>
    <property type="match status" value="2"/>
</dbReference>
<dbReference type="InterPro" id="IPR000794">
    <property type="entry name" value="Beta-ketoacyl_synthase"/>
</dbReference>
<evidence type="ECO:0000256" key="10">
    <source>
        <dbReference type="PIRSR" id="PIRSR000447-1"/>
    </source>
</evidence>
<evidence type="ECO:0000256" key="9">
    <source>
        <dbReference type="PIRNR" id="PIRNR000447"/>
    </source>
</evidence>
<dbReference type="GO" id="GO:0006633">
    <property type="term" value="P:fatty acid biosynthetic process"/>
    <property type="evidence" value="ECO:0007669"/>
    <property type="project" value="UniProtKB-KW"/>
</dbReference>
<dbReference type="PROSITE" id="PS52004">
    <property type="entry name" value="KS3_2"/>
    <property type="match status" value="1"/>
</dbReference>
<evidence type="ECO:0000256" key="11">
    <source>
        <dbReference type="RuleBase" id="RU003694"/>
    </source>
</evidence>
<dbReference type="Pfam" id="PF02801">
    <property type="entry name" value="Ketoacyl-synt_C"/>
    <property type="match status" value="1"/>
</dbReference>
<keyword evidence="3 9" id="KW-0444">Lipid biosynthesis</keyword>
<organism evidence="13 14">
    <name type="scientific">Ensete ventricosum</name>
    <name type="common">Abyssinian banana</name>
    <name type="synonym">Musa ensete</name>
    <dbReference type="NCBI Taxonomy" id="4639"/>
    <lineage>
        <taxon>Eukaryota</taxon>
        <taxon>Viridiplantae</taxon>
        <taxon>Streptophyta</taxon>
        <taxon>Embryophyta</taxon>
        <taxon>Tracheophyta</taxon>
        <taxon>Spermatophyta</taxon>
        <taxon>Magnoliopsida</taxon>
        <taxon>Liliopsida</taxon>
        <taxon>Zingiberales</taxon>
        <taxon>Musaceae</taxon>
        <taxon>Ensete</taxon>
    </lineage>
</organism>
<dbReference type="PROSITE" id="PS00606">
    <property type="entry name" value="KS3_1"/>
    <property type="match status" value="1"/>
</dbReference>
<keyword evidence="8" id="KW-0012">Acyltransferase</keyword>
<dbReference type="SMART" id="SM00825">
    <property type="entry name" value="PKS_KS"/>
    <property type="match status" value="1"/>
</dbReference>